<dbReference type="HOGENOM" id="CLU_037263_1_1_1"/>
<organism evidence="5 6">
    <name type="scientific">Thalassiosira pseudonana</name>
    <name type="common">Marine diatom</name>
    <name type="synonym">Cyclotella nana</name>
    <dbReference type="NCBI Taxonomy" id="35128"/>
    <lineage>
        <taxon>Eukaryota</taxon>
        <taxon>Sar</taxon>
        <taxon>Stramenopiles</taxon>
        <taxon>Ochrophyta</taxon>
        <taxon>Bacillariophyta</taxon>
        <taxon>Coscinodiscophyceae</taxon>
        <taxon>Thalassiosirophycidae</taxon>
        <taxon>Thalassiosirales</taxon>
        <taxon>Thalassiosiraceae</taxon>
        <taxon>Thalassiosira</taxon>
    </lineage>
</organism>
<dbReference type="PROSITE" id="PS50405">
    <property type="entry name" value="GST_CTER"/>
    <property type="match status" value="1"/>
</dbReference>
<feature type="site" description="Lowers pKa of active site Cys" evidence="3">
    <location>
        <position position="235"/>
    </location>
</feature>
<name>B8C933_THAPS</name>
<dbReference type="InParanoid" id="B8C933"/>
<protein>
    <submittedName>
        <fullName evidence="5">Glutathione s-transferase</fullName>
    </submittedName>
</protein>
<reference evidence="5 6" key="1">
    <citation type="journal article" date="2004" name="Science">
        <title>The genome of the diatom Thalassiosira pseudonana: ecology, evolution, and metabolism.</title>
        <authorList>
            <person name="Armbrust E.V."/>
            <person name="Berges J.A."/>
            <person name="Bowler C."/>
            <person name="Green B.R."/>
            <person name="Martinez D."/>
            <person name="Putnam N.H."/>
            <person name="Zhou S."/>
            <person name="Allen A.E."/>
            <person name="Apt K.E."/>
            <person name="Bechner M."/>
            <person name="Brzezinski M.A."/>
            <person name="Chaal B.K."/>
            <person name="Chiovitti A."/>
            <person name="Davis A.K."/>
            <person name="Demarest M.S."/>
            <person name="Detter J.C."/>
            <person name="Glavina T."/>
            <person name="Goodstein D."/>
            <person name="Hadi M.Z."/>
            <person name="Hellsten U."/>
            <person name="Hildebrand M."/>
            <person name="Jenkins B.D."/>
            <person name="Jurka J."/>
            <person name="Kapitonov V.V."/>
            <person name="Kroger N."/>
            <person name="Lau W.W."/>
            <person name="Lane T.W."/>
            <person name="Larimer F.W."/>
            <person name="Lippmeier J.C."/>
            <person name="Lucas S."/>
            <person name="Medina M."/>
            <person name="Montsant A."/>
            <person name="Obornik M."/>
            <person name="Parker M.S."/>
            <person name="Palenik B."/>
            <person name="Pazour G.J."/>
            <person name="Richardson P.M."/>
            <person name="Rynearson T.A."/>
            <person name="Saito M.A."/>
            <person name="Schwartz D.C."/>
            <person name="Thamatrakoln K."/>
            <person name="Valentin K."/>
            <person name="Vardi A."/>
            <person name="Wilkerson F.P."/>
            <person name="Rokhsar D.S."/>
        </authorList>
    </citation>
    <scope>NUCLEOTIDE SEQUENCE [LARGE SCALE GENOMIC DNA]</scope>
    <source>
        <strain evidence="5 6">CCMP1335</strain>
    </source>
</reference>
<dbReference type="Pfam" id="PF13409">
    <property type="entry name" value="GST_N_2"/>
    <property type="match status" value="1"/>
</dbReference>
<dbReference type="InterPro" id="IPR047047">
    <property type="entry name" value="GST_Omega-like_C"/>
</dbReference>
<dbReference type="InterPro" id="IPR010987">
    <property type="entry name" value="Glutathione-S-Trfase_C-like"/>
</dbReference>
<dbReference type="InterPro" id="IPR036282">
    <property type="entry name" value="Glutathione-S-Trfase_C_sf"/>
</dbReference>
<feature type="active site" description="Nucleophile" evidence="1">
    <location>
        <position position="41"/>
    </location>
</feature>
<feature type="site" description="Lowers pKa of active site Cys" evidence="3">
    <location>
        <position position="278"/>
    </location>
</feature>
<dbReference type="FunFam" id="1.20.1050.10:FF:000214">
    <property type="entry name" value="Glutathione s-transferase"/>
    <property type="match status" value="1"/>
</dbReference>
<accession>B8C933</accession>
<evidence type="ECO:0000259" key="4">
    <source>
        <dbReference type="PROSITE" id="PS50405"/>
    </source>
</evidence>
<dbReference type="Gene3D" id="1.20.1050.10">
    <property type="match status" value="1"/>
</dbReference>
<dbReference type="PIRSF" id="PIRSF015753">
    <property type="entry name" value="GST"/>
    <property type="match status" value="1"/>
</dbReference>
<evidence type="ECO:0000256" key="2">
    <source>
        <dbReference type="PIRSR" id="PIRSR015753-2"/>
    </source>
</evidence>
<dbReference type="PaxDb" id="35128-Thaps656"/>
<dbReference type="EMBL" id="CM000646">
    <property type="protein sequence ID" value="EED89782.1"/>
    <property type="molecule type" value="Genomic_DNA"/>
</dbReference>
<sequence length="322" mass="37051">MGADGSFKRKESAWRNWISSEEGSKFKPEANRYHLYVAAACPWAHRTMVTRAVKGLQDVISCTVVMPVWQKTSEDPQDKHCGWSFAKKDDPVFAASNIREIYEKVGDIDGKYTVPILFDKKLNTIVSNESSEIIQMLNSQFNEFASFPDVELEPQDMKEAMEEVNSWIYPSINNGVYRCGFATSQHAYDNAIEELTSAFDRLEDILSKQRFIAGDRFTLADIRLFVTLLRFDEVYVVYFKTNTRSVATSPVLLNYCRELYQMQGVADTVDMHQIKEHYYCSHPDLNKYSVIPKGPGFESMLKLPHNRVELESKKRKLSLESE</sequence>
<dbReference type="RefSeq" id="XP_002292586.1">
    <property type="nucleotide sequence ID" value="XM_002292550.1"/>
</dbReference>
<dbReference type="InterPro" id="IPR040079">
    <property type="entry name" value="Glutathione_S-Trfase"/>
</dbReference>
<feature type="binding site" evidence="2">
    <location>
        <begin position="111"/>
        <end position="114"/>
    </location>
    <ligand>
        <name>glutathione</name>
        <dbReference type="ChEBI" id="CHEBI:57925"/>
    </ligand>
</feature>
<dbReference type="Proteomes" id="UP000001449">
    <property type="component" value="Chromosome 10"/>
</dbReference>
<evidence type="ECO:0000256" key="1">
    <source>
        <dbReference type="PIRSR" id="PIRSR015753-1"/>
    </source>
</evidence>
<dbReference type="SFLD" id="SFLDG01148">
    <property type="entry name" value="Xi_(cytGST)"/>
    <property type="match status" value="1"/>
</dbReference>
<dbReference type="eggNOG" id="KOG2903">
    <property type="taxonomic scope" value="Eukaryota"/>
</dbReference>
<dbReference type="SUPFAM" id="SSF52833">
    <property type="entry name" value="Thioredoxin-like"/>
    <property type="match status" value="1"/>
</dbReference>
<dbReference type="SFLD" id="SFLDS00019">
    <property type="entry name" value="Glutathione_Transferase_(cytos"/>
    <property type="match status" value="1"/>
</dbReference>
<dbReference type="PANTHER" id="PTHR32419">
    <property type="entry name" value="GLUTATHIONYL-HYDROQUINONE REDUCTASE"/>
    <property type="match status" value="1"/>
</dbReference>
<evidence type="ECO:0000256" key="3">
    <source>
        <dbReference type="PIRSR" id="PIRSR015753-3"/>
    </source>
</evidence>
<dbReference type="Gene3D" id="3.40.30.10">
    <property type="entry name" value="Glutaredoxin"/>
    <property type="match status" value="1"/>
</dbReference>
<keyword evidence="6" id="KW-1185">Reference proteome</keyword>
<gene>
    <name evidence="5" type="ORF">THAPSDRAFT_656</name>
</gene>
<dbReference type="GO" id="GO:0004364">
    <property type="term" value="F:glutathione transferase activity"/>
    <property type="evidence" value="ECO:0000318"/>
    <property type="project" value="GO_Central"/>
</dbReference>
<dbReference type="InterPro" id="IPR036249">
    <property type="entry name" value="Thioredoxin-like_sf"/>
</dbReference>
<dbReference type="OMA" id="PWANRAI"/>
<proteinExistence type="predicted"/>
<feature type="binding site" evidence="2">
    <location>
        <position position="83"/>
    </location>
    <ligand>
        <name>glutathione</name>
        <dbReference type="ChEBI" id="CHEBI:57925"/>
    </ligand>
</feature>
<dbReference type="CDD" id="cd03190">
    <property type="entry name" value="GST_C_Omega_like"/>
    <property type="match status" value="1"/>
</dbReference>
<dbReference type="SFLD" id="SFLDG01206">
    <property type="entry name" value="Xi.1"/>
    <property type="match status" value="1"/>
</dbReference>
<feature type="active site" description="Proton donor/acceptor" evidence="1">
    <location>
        <position position="177"/>
    </location>
</feature>
<dbReference type="PANTHER" id="PTHR32419:SF6">
    <property type="entry name" value="GLUTATHIONE S-TRANSFERASE OMEGA-LIKE 1-RELATED"/>
    <property type="match status" value="1"/>
</dbReference>
<dbReference type="KEGG" id="tps:THAPSDRAFT_656"/>
<dbReference type="SUPFAM" id="SSF47616">
    <property type="entry name" value="GST C-terminal domain-like"/>
    <property type="match status" value="1"/>
</dbReference>
<feature type="binding site" evidence="2">
    <location>
        <begin position="129"/>
        <end position="130"/>
    </location>
    <ligand>
        <name>glutathione</name>
        <dbReference type="ChEBI" id="CHEBI:57925"/>
    </ligand>
</feature>
<dbReference type="InterPro" id="IPR016639">
    <property type="entry name" value="GST_Omega/GSH"/>
</dbReference>
<dbReference type="STRING" id="35128.B8C933"/>
<feature type="domain" description="GST C-terminal" evidence="4">
    <location>
        <begin position="127"/>
        <end position="281"/>
    </location>
</feature>
<evidence type="ECO:0000313" key="6">
    <source>
        <dbReference type="Proteomes" id="UP000001449"/>
    </source>
</evidence>
<dbReference type="AlphaFoldDB" id="B8C933"/>
<dbReference type="InterPro" id="IPR004045">
    <property type="entry name" value="Glutathione_S-Trfase_N"/>
</dbReference>
<dbReference type="GeneID" id="7447022"/>
<evidence type="ECO:0000313" key="5">
    <source>
        <dbReference type="EMBL" id="EED89782.1"/>
    </source>
</evidence>
<dbReference type="Pfam" id="PF13410">
    <property type="entry name" value="GST_C_2"/>
    <property type="match status" value="1"/>
</dbReference>
<dbReference type="GO" id="GO:0005737">
    <property type="term" value="C:cytoplasm"/>
    <property type="evidence" value="ECO:0000318"/>
    <property type="project" value="GO_Central"/>
</dbReference>
<reference evidence="5 6" key="2">
    <citation type="journal article" date="2008" name="Nature">
        <title>The Phaeodactylum genome reveals the evolutionary history of diatom genomes.</title>
        <authorList>
            <person name="Bowler C."/>
            <person name="Allen A.E."/>
            <person name="Badger J.H."/>
            <person name="Grimwood J."/>
            <person name="Jabbari K."/>
            <person name="Kuo A."/>
            <person name="Maheswari U."/>
            <person name="Martens C."/>
            <person name="Maumus F."/>
            <person name="Otillar R.P."/>
            <person name="Rayko E."/>
            <person name="Salamov A."/>
            <person name="Vandepoele K."/>
            <person name="Beszteri B."/>
            <person name="Gruber A."/>
            <person name="Heijde M."/>
            <person name="Katinka M."/>
            <person name="Mock T."/>
            <person name="Valentin K."/>
            <person name="Verret F."/>
            <person name="Berges J.A."/>
            <person name="Brownlee C."/>
            <person name="Cadoret J.P."/>
            <person name="Chiovitti A."/>
            <person name="Choi C.J."/>
            <person name="Coesel S."/>
            <person name="De Martino A."/>
            <person name="Detter J.C."/>
            <person name="Durkin C."/>
            <person name="Falciatore A."/>
            <person name="Fournet J."/>
            <person name="Haruta M."/>
            <person name="Huysman M.J."/>
            <person name="Jenkins B.D."/>
            <person name="Jiroutova K."/>
            <person name="Jorgensen R.E."/>
            <person name="Joubert Y."/>
            <person name="Kaplan A."/>
            <person name="Kroger N."/>
            <person name="Kroth P.G."/>
            <person name="La Roche J."/>
            <person name="Lindquist E."/>
            <person name="Lommer M."/>
            <person name="Martin-Jezequel V."/>
            <person name="Lopez P.J."/>
            <person name="Lucas S."/>
            <person name="Mangogna M."/>
            <person name="McGinnis K."/>
            <person name="Medlin L.K."/>
            <person name="Montsant A."/>
            <person name="Oudot-Le Secq M.P."/>
            <person name="Napoli C."/>
            <person name="Obornik M."/>
            <person name="Parker M.S."/>
            <person name="Petit J.L."/>
            <person name="Porcel B.M."/>
            <person name="Poulsen N."/>
            <person name="Robison M."/>
            <person name="Rychlewski L."/>
            <person name="Rynearson T.A."/>
            <person name="Schmutz J."/>
            <person name="Shapiro H."/>
            <person name="Siaut M."/>
            <person name="Stanley M."/>
            <person name="Sussman M.R."/>
            <person name="Taylor A.R."/>
            <person name="Vardi A."/>
            <person name="von Dassow P."/>
            <person name="Vyverman W."/>
            <person name="Willis A."/>
            <person name="Wyrwicz L.S."/>
            <person name="Rokhsar D.S."/>
            <person name="Weissenbach J."/>
            <person name="Armbrust E.V."/>
            <person name="Green B.R."/>
            <person name="Van de Peer Y."/>
            <person name="Grigoriev I.V."/>
        </authorList>
    </citation>
    <scope>NUCLEOTIDE SEQUENCE [LARGE SCALE GENOMIC DNA]</scope>
    <source>
        <strain evidence="5 6">CCMP1335</strain>
    </source>
</reference>